<keyword evidence="3" id="KW-1185">Reference proteome</keyword>
<feature type="signal peptide" evidence="1">
    <location>
        <begin position="1"/>
        <end position="19"/>
    </location>
</feature>
<evidence type="ECO:0000313" key="2">
    <source>
        <dbReference type="EMBL" id="MBK1884741.1"/>
    </source>
</evidence>
<dbReference type="PROSITE" id="PS51257">
    <property type="entry name" value="PROKAR_LIPOPROTEIN"/>
    <property type="match status" value="1"/>
</dbReference>
<proteinExistence type="predicted"/>
<feature type="chain" id="PRO_5037370574" description="Lipoprotein" evidence="1">
    <location>
        <begin position="20"/>
        <end position="246"/>
    </location>
</feature>
<accession>A0A934S8J0</accession>
<evidence type="ECO:0000313" key="3">
    <source>
        <dbReference type="Proteomes" id="UP000603141"/>
    </source>
</evidence>
<keyword evidence="1" id="KW-0732">Signal</keyword>
<evidence type="ECO:0008006" key="4">
    <source>
        <dbReference type="Google" id="ProtNLM"/>
    </source>
</evidence>
<dbReference type="Proteomes" id="UP000603141">
    <property type="component" value="Unassembled WGS sequence"/>
</dbReference>
<reference evidence="2" key="1">
    <citation type="submission" date="2021-01" db="EMBL/GenBank/DDBJ databases">
        <title>Modified the classification status of verrucomicrobia.</title>
        <authorList>
            <person name="Feng X."/>
        </authorList>
    </citation>
    <scope>NUCLEOTIDE SEQUENCE</scope>
    <source>
        <strain evidence="2">KCTC 22041</strain>
    </source>
</reference>
<gene>
    <name evidence="2" type="ORF">JIN85_20180</name>
</gene>
<dbReference type="RefSeq" id="WP_200274210.1">
    <property type="nucleotide sequence ID" value="NZ_JAENIJ010000089.1"/>
</dbReference>
<evidence type="ECO:0000256" key="1">
    <source>
        <dbReference type="SAM" id="SignalP"/>
    </source>
</evidence>
<comment type="caution">
    <text evidence="2">The sequence shown here is derived from an EMBL/GenBank/DDBJ whole genome shotgun (WGS) entry which is preliminary data.</text>
</comment>
<name>A0A934S8J0_9BACT</name>
<dbReference type="AlphaFoldDB" id="A0A934S8J0"/>
<organism evidence="2 3">
    <name type="scientific">Luteolibacter pohnpeiensis</name>
    <dbReference type="NCBI Taxonomy" id="454153"/>
    <lineage>
        <taxon>Bacteria</taxon>
        <taxon>Pseudomonadati</taxon>
        <taxon>Verrucomicrobiota</taxon>
        <taxon>Verrucomicrobiia</taxon>
        <taxon>Verrucomicrobiales</taxon>
        <taxon>Verrucomicrobiaceae</taxon>
        <taxon>Luteolibacter</taxon>
    </lineage>
</organism>
<dbReference type="EMBL" id="JAENIJ010000089">
    <property type="protein sequence ID" value="MBK1884741.1"/>
    <property type="molecule type" value="Genomic_DNA"/>
</dbReference>
<sequence>MKIALLPLAAAAFVLQSCATDSPLMLDTSRFPVAKVETKTFKKGQPTSEDSIFPQVAAQDFTRITGQWSPKGATAYTETGTYYGATKYHWWSVEVFLTAPERARKAIESASDGYKADLGSATNASARIYPRFERKEFDWGDAVSFFVQYQNDNTNYVPNNGMLTYEVHGLTRDGRYVTASFGVTHPELVEFGPEVRDYRDGDPADPGSAMRRDPHYRLVETAPPDAFEPSLAEIDAFLNTLKINQR</sequence>
<protein>
    <recommendedName>
        <fullName evidence="4">Lipoprotein</fullName>
    </recommendedName>
</protein>